<dbReference type="PANTHER" id="PTHR30616">
    <property type="entry name" value="UNCHARACTERIZED PROTEIN YFIH"/>
    <property type="match status" value="1"/>
</dbReference>
<protein>
    <recommendedName>
        <fullName evidence="10">Purine nucleoside phosphorylase</fullName>
    </recommendedName>
</protein>
<dbReference type="CDD" id="cd16833">
    <property type="entry name" value="YfiH"/>
    <property type="match status" value="1"/>
</dbReference>
<dbReference type="EMBL" id="JBGMEL010000015">
    <property type="protein sequence ID" value="MFA0791788.1"/>
    <property type="molecule type" value="Genomic_DNA"/>
</dbReference>
<dbReference type="PANTHER" id="PTHR30616:SF2">
    <property type="entry name" value="PURINE NUCLEOSIDE PHOSPHORYLASE LACC1"/>
    <property type="match status" value="1"/>
</dbReference>
<proteinExistence type="inferred from homology"/>
<comment type="similarity">
    <text evidence="2 10">Belongs to the purine nucleoside phosphorylase YfiH/LACC1 family.</text>
</comment>
<keyword evidence="6" id="KW-0862">Zinc</keyword>
<evidence type="ECO:0000256" key="6">
    <source>
        <dbReference type="ARBA" id="ARBA00022833"/>
    </source>
</evidence>
<dbReference type="Proteomes" id="UP001569414">
    <property type="component" value="Unassembled WGS sequence"/>
</dbReference>
<keyword evidence="12" id="KW-1185">Reference proteome</keyword>
<dbReference type="Gene3D" id="3.60.140.10">
    <property type="entry name" value="CNF1/YfiH-like putative cysteine hydrolases"/>
    <property type="match status" value="1"/>
</dbReference>
<dbReference type="NCBIfam" id="TIGR00726">
    <property type="entry name" value="peptidoglycan editing factor PgeF"/>
    <property type="match status" value="1"/>
</dbReference>
<evidence type="ECO:0000256" key="2">
    <source>
        <dbReference type="ARBA" id="ARBA00007353"/>
    </source>
</evidence>
<dbReference type="InterPro" id="IPR038371">
    <property type="entry name" value="Cu_polyphenol_OxRdtase_sf"/>
</dbReference>
<evidence type="ECO:0000256" key="3">
    <source>
        <dbReference type="ARBA" id="ARBA00022679"/>
    </source>
</evidence>
<evidence type="ECO:0000256" key="1">
    <source>
        <dbReference type="ARBA" id="ARBA00000553"/>
    </source>
</evidence>
<dbReference type="InterPro" id="IPR003730">
    <property type="entry name" value="Cu_polyphenol_OxRdtase"/>
</dbReference>
<evidence type="ECO:0000256" key="8">
    <source>
        <dbReference type="ARBA" id="ARBA00048968"/>
    </source>
</evidence>
<dbReference type="Pfam" id="PF02578">
    <property type="entry name" value="Cu-oxidase_4"/>
    <property type="match status" value="1"/>
</dbReference>
<dbReference type="InterPro" id="IPR011324">
    <property type="entry name" value="Cytotoxic_necrot_fac-like_cat"/>
</dbReference>
<comment type="catalytic activity">
    <reaction evidence="7">
        <text>adenosine + H2O + H(+) = inosine + NH4(+)</text>
        <dbReference type="Rhea" id="RHEA:24408"/>
        <dbReference type="ChEBI" id="CHEBI:15377"/>
        <dbReference type="ChEBI" id="CHEBI:15378"/>
        <dbReference type="ChEBI" id="CHEBI:16335"/>
        <dbReference type="ChEBI" id="CHEBI:17596"/>
        <dbReference type="ChEBI" id="CHEBI:28938"/>
        <dbReference type="EC" id="3.5.4.4"/>
    </reaction>
    <physiologicalReaction direction="left-to-right" evidence="7">
        <dbReference type="Rhea" id="RHEA:24409"/>
    </physiologicalReaction>
</comment>
<organism evidence="11 12">
    <name type="scientific">Microbulbifer echini</name>
    <dbReference type="NCBI Taxonomy" id="1529067"/>
    <lineage>
        <taxon>Bacteria</taxon>
        <taxon>Pseudomonadati</taxon>
        <taxon>Pseudomonadota</taxon>
        <taxon>Gammaproteobacteria</taxon>
        <taxon>Cellvibrionales</taxon>
        <taxon>Microbulbiferaceae</taxon>
        <taxon>Microbulbifer</taxon>
    </lineage>
</organism>
<keyword evidence="4" id="KW-0479">Metal-binding</keyword>
<evidence type="ECO:0000256" key="7">
    <source>
        <dbReference type="ARBA" id="ARBA00047989"/>
    </source>
</evidence>
<evidence type="ECO:0000313" key="12">
    <source>
        <dbReference type="Proteomes" id="UP001569414"/>
    </source>
</evidence>
<reference evidence="11 12" key="1">
    <citation type="submission" date="2024-08" db="EMBL/GenBank/DDBJ databases">
        <authorList>
            <person name="Ishaq N."/>
        </authorList>
    </citation>
    <scope>NUCLEOTIDE SEQUENCE [LARGE SCALE GENOMIC DNA]</scope>
    <source>
        <strain evidence="11 12">JCM 30400</strain>
    </source>
</reference>
<keyword evidence="5" id="KW-0378">Hydrolase</keyword>
<evidence type="ECO:0000256" key="9">
    <source>
        <dbReference type="ARBA" id="ARBA00049893"/>
    </source>
</evidence>
<accession>A0ABV4NQX1</accession>
<comment type="catalytic activity">
    <reaction evidence="9">
        <text>S-methyl-5'-thioadenosine + phosphate = 5-(methylsulfanyl)-alpha-D-ribose 1-phosphate + adenine</text>
        <dbReference type="Rhea" id="RHEA:11852"/>
        <dbReference type="ChEBI" id="CHEBI:16708"/>
        <dbReference type="ChEBI" id="CHEBI:17509"/>
        <dbReference type="ChEBI" id="CHEBI:43474"/>
        <dbReference type="ChEBI" id="CHEBI:58533"/>
        <dbReference type="EC" id="2.4.2.28"/>
    </reaction>
    <physiologicalReaction direction="left-to-right" evidence="9">
        <dbReference type="Rhea" id="RHEA:11853"/>
    </physiologicalReaction>
</comment>
<comment type="catalytic activity">
    <reaction evidence="8">
        <text>adenosine + phosphate = alpha-D-ribose 1-phosphate + adenine</text>
        <dbReference type="Rhea" id="RHEA:27642"/>
        <dbReference type="ChEBI" id="CHEBI:16335"/>
        <dbReference type="ChEBI" id="CHEBI:16708"/>
        <dbReference type="ChEBI" id="CHEBI:43474"/>
        <dbReference type="ChEBI" id="CHEBI:57720"/>
        <dbReference type="EC" id="2.4.2.1"/>
    </reaction>
    <physiologicalReaction direction="left-to-right" evidence="8">
        <dbReference type="Rhea" id="RHEA:27643"/>
    </physiologicalReaction>
</comment>
<evidence type="ECO:0000256" key="10">
    <source>
        <dbReference type="RuleBase" id="RU361274"/>
    </source>
</evidence>
<keyword evidence="3" id="KW-0808">Transferase</keyword>
<sequence>MSIDHYLTPSWPAPARVHAATTLRSGGASSGPFSQFNLGAHVGDEESRVQANRRQLLEEQKLPAEPQWLEQIHSDRVIEAQSDGLVRTADASFSSDSGVVCAVLTADCLPVLLCNKAGTKVAAAHGGWRGLAGGILRNTIAELDCEPQELLVWLGPAIGPEAFETGVDVLEVFFENALSGAHTEAIAQCFRPHSEKPLHFLADIYALARAELAELGVENIYGGEHCTFSENERFFSYRREKTTGRMASLIWLAGNEQISAAE</sequence>
<evidence type="ECO:0000256" key="5">
    <source>
        <dbReference type="ARBA" id="ARBA00022801"/>
    </source>
</evidence>
<evidence type="ECO:0000313" key="11">
    <source>
        <dbReference type="EMBL" id="MFA0791788.1"/>
    </source>
</evidence>
<comment type="catalytic activity">
    <reaction evidence="1">
        <text>inosine + phosphate = alpha-D-ribose 1-phosphate + hypoxanthine</text>
        <dbReference type="Rhea" id="RHEA:27646"/>
        <dbReference type="ChEBI" id="CHEBI:17368"/>
        <dbReference type="ChEBI" id="CHEBI:17596"/>
        <dbReference type="ChEBI" id="CHEBI:43474"/>
        <dbReference type="ChEBI" id="CHEBI:57720"/>
        <dbReference type="EC" id="2.4.2.1"/>
    </reaction>
    <physiologicalReaction direction="left-to-right" evidence="1">
        <dbReference type="Rhea" id="RHEA:27647"/>
    </physiologicalReaction>
</comment>
<name>A0ABV4NQX1_9GAMM</name>
<dbReference type="SUPFAM" id="SSF64438">
    <property type="entry name" value="CNF1/YfiH-like putative cysteine hydrolases"/>
    <property type="match status" value="1"/>
</dbReference>
<dbReference type="RefSeq" id="WP_371844273.1">
    <property type="nucleotide sequence ID" value="NZ_JBGMEL010000015.1"/>
</dbReference>
<evidence type="ECO:0000256" key="4">
    <source>
        <dbReference type="ARBA" id="ARBA00022723"/>
    </source>
</evidence>
<comment type="caution">
    <text evidence="11">The sequence shown here is derived from an EMBL/GenBank/DDBJ whole genome shotgun (WGS) entry which is preliminary data.</text>
</comment>
<gene>
    <name evidence="11" type="primary">pgeF</name>
    <name evidence="11" type="ORF">ACCI51_14640</name>
</gene>